<proteinExistence type="predicted"/>
<dbReference type="AlphaFoldDB" id="A0A2Z4PR34"/>
<dbReference type="EMBL" id="CP016181">
    <property type="protein sequence ID" value="AWX99523.1"/>
    <property type="molecule type" value="Genomic_DNA"/>
</dbReference>
<evidence type="ECO:0000313" key="2">
    <source>
        <dbReference type="Proteomes" id="UP000249898"/>
    </source>
</evidence>
<name>A0A2Z4PR34_9GAMM</name>
<organism evidence="1 2">
    <name type="scientific">Marinomonas primoryensis</name>
    <dbReference type="NCBI Taxonomy" id="178399"/>
    <lineage>
        <taxon>Bacteria</taxon>
        <taxon>Pseudomonadati</taxon>
        <taxon>Pseudomonadota</taxon>
        <taxon>Gammaproteobacteria</taxon>
        <taxon>Oceanospirillales</taxon>
        <taxon>Oceanospirillaceae</taxon>
        <taxon>Marinomonas</taxon>
    </lineage>
</organism>
<reference evidence="1 2" key="1">
    <citation type="submission" date="2016-06" db="EMBL/GenBank/DDBJ databases">
        <title>The sequenced genome of the ice-adhering bacterium Marinomonas primoryensis, from Antarctica.</title>
        <authorList>
            <person name="Graham L."/>
            <person name="Vance T.D.R."/>
            <person name="Davies P.L."/>
        </authorList>
    </citation>
    <scope>NUCLEOTIDE SEQUENCE [LARGE SCALE GENOMIC DNA]</scope>
    <source>
        <strain evidence="1 2">AceL</strain>
    </source>
</reference>
<dbReference type="Proteomes" id="UP000249898">
    <property type="component" value="Chromosome"/>
</dbReference>
<dbReference type="RefSeq" id="WP_112136337.1">
    <property type="nucleotide sequence ID" value="NZ_CP016181.1"/>
</dbReference>
<sequence>MSVITIFQSGSSNGGMFDSFQGDGNYFYDKEKAIELARSRSGNMFAVQESQAIHIDGVLHKVIICEVIKEDEIR</sequence>
<gene>
    <name evidence="1" type="ORF">A8139_05590</name>
</gene>
<protein>
    <submittedName>
        <fullName evidence="1">Uncharacterized protein</fullName>
    </submittedName>
</protein>
<evidence type="ECO:0000313" key="1">
    <source>
        <dbReference type="EMBL" id="AWX99523.1"/>
    </source>
</evidence>
<accession>A0A2Z4PR34</accession>